<dbReference type="RefSeq" id="XP_003117823.2">
    <property type="nucleotide sequence ID" value="XM_003117775.2"/>
</dbReference>
<feature type="region of interest" description="Disordered" evidence="1">
    <location>
        <begin position="66"/>
        <end position="94"/>
    </location>
</feature>
<evidence type="ECO:0000313" key="2">
    <source>
        <dbReference type="EMBL" id="KAF1747802.1"/>
    </source>
</evidence>
<evidence type="ECO:0000313" key="3">
    <source>
        <dbReference type="Proteomes" id="UP000483820"/>
    </source>
</evidence>
<organism evidence="2 3">
    <name type="scientific">Caenorhabditis remanei</name>
    <name type="common">Caenorhabditis vulgaris</name>
    <dbReference type="NCBI Taxonomy" id="31234"/>
    <lineage>
        <taxon>Eukaryota</taxon>
        <taxon>Metazoa</taxon>
        <taxon>Ecdysozoa</taxon>
        <taxon>Nematoda</taxon>
        <taxon>Chromadorea</taxon>
        <taxon>Rhabditida</taxon>
        <taxon>Rhabditina</taxon>
        <taxon>Rhabditomorpha</taxon>
        <taxon>Rhabditoidea</taxon>
        <taxon>Rhabditidae</taxon>
        <taxon>Peloderinae</taxon>
        <taxon>Caenorhabditis</taxon>
    </lineage>
</organism>
<dbReference type="EMBL" id="WUAV01000006">
    <property type="protein sequence ID" value="KAF1747802.1"/>
    <property type="molecule type" value="Genomic_DNA"/>
</dbReference>
<protein>
    <submittedName>
        <fullName evidence="2">Uncharacterized protein</fullName>
    </submittedName>
</protein>
<evidence type="ECO:0000256" key="1">
    <source>
        <dbReference type="SAM" id="MobiDB-lite"/>
    </source>
</evidence>
<dbReference type="GeneID" id="9824432"/>
<dbReference type="CTD" id="9824432"/>
<gene>
    <name evidence="2" type="ORF">GCK72_024268</name>
</gene>
<dbReference type="AlphaFoldDB" id="A0A6A5FZC9"/>
<accession>A0A6A5FZC9</accession>
<dbReference type="KEGG" id="crq:GCK72_024268"/>
<dbReference type="Proteomes" id="UP000483820">
    <property type="component" value="Chromosome X"/>
</dbReference>
<name>A0A6A5FZC9_CAERE</name>
<sequence>MISLSEPMSIQWCFKTKPKHANLCEVCFRPFNLTNIDMHLESGCGTEIQRRYNISPDKETIKRKVTKTKFKISKKPKQIKNTQPPKSPEDASSK</sequence>
<reference evidence="2 3" key="1">
    <citation type="submission" date="2019-12" db="EMBL/GenBank/DDBJ databases">
        <title>Chromosome-level assembly of the Caenorhabditis remanei genome.</title>
        <authorList>
            <person name="Teterina A.A."/>
            <person name="Willis J.H."/>
            <person name="Phillips P.C."/>
        </authorList>
    </citation>
    <scope>NUCLEOTIDE SEQUENCE [LARGE SCALE GENOMIC DNA]</scope>
    <source>
        <strain evidence="2 3">PX506</strain>
        <tissue evidence="2">Whole organism</tissue>
    </source>
</reference>
<feature type="compositionally biased region" description="Basic residues" evidence="1">
    <location>
        <begin position="66"/>
        <end position="78"/>
    </location>
</feature>
<comment type="caution">
    <text evidence="2">The sequence shown here is derived from an EMBL/GenBank/DDBJ whole genome shotgun (WGS) entry which is preliminary data.</text>
</comment>
<proteinExistence type="predicted"/>